<gene>
    <name evidence="3" type="ORF">Daus18300_012682</name>
</gene>
<feature type="region of interest" description="Disordered" evidence="1">
    <location>
        <begin position="83"/>
        <end position="187"/>
    </location>
</feature>
<dbReference type="InterPro" id="IPR036236">
    <property type="entry name" value="Znf_C2H2_sf"/>
</dbReference>
<dbReference type="InterPro" id="IPR013087">
    <property type="entry name" value="Znf_C2H2_type"/>
</dbReference>
<dbReference type="SUPFAM" id="SSF57667">
    <property type="entry name" value="beta-beta-alpha zinc fingers"/>
    <property type="match status" value="1"/>
</dbReference>
<feature type="compositionally biased region" description="Gly residues" evidence="1">
    <location>
        <begin position="100"/>
        <end position="114"/>
    </location>
</feature>
<evidence type="ECO:0000313" key="4">
    <source>
        <dbReference type="Proteomes" id="UP001583177"/>
    </source>
</evidence>
<evidence type="ECO:0000313" key="3">
    <source>
        <dbReference type="EMBL" id="KAL1851073.1"/>
    </source>
</evidence>
<accession>A0ABR3W216</accession>
<dbReference type="PANTHER" id="PTHR47251">
    <property type="entry name" value="FINGER DOMAIN PROTEIN, PUTATIVE (AFU_ORTHOLOGUE AFUA_3G04180)-RELATED"/>
    <property type="match status" value="1"/>
</dbReference>
<comment type="caution">
    <text evidence="3">The sequence shown here is derived from an EMBL/GenBank/DDBJ whole genome shotgun (WGS) entry which is preliminary data.</text>
</comment>
<protein>
    <recommendedName>
        <fullName evidence="2">C2H2-type domain-containing protein</fullName>
    </recommendedName>
</protein>
<reference evidence="3 4" key="1">
    <citation type="journal article" date="2024" name="IMA Fungus">
        <title>IMA Genome - F19 : A genome assembly and annotation guide to empower mycologists, including annotated draft genome sequences of Ceratocystis pirilliformis, Diaporthe australafricana, Fusarium ophioides, Paecilomyces lecythidis, and Sporothrix stenoceras.</title>
        <authorList>
            <person name="Aylward J."/>
            <person name="Wilson A.M."/>
            <person name="Visagie C.M."/>
            <person name="Spraker J."/>
            <person name="Barnes I."/>
            <person name="Buitendag C."/>
            <person name="Ceriani C."/>
            <person name="Del Mar Angel L."/>
            <person name="du Plessis D."/>
            <person name="Fuchs T."/>
            <person name="Gasser K."/>
            <person name="Kramer D."/>
            <person name="Li W."/>
            <person name="Munsamy K."/>
            <person name="Piso A."/>
            <person name="Price J.L."/>
            <person name="Sonnekus B."/>
            <person name="Thomas C."/>
            <person name="van der Nest A."/>
            <person name="van Dijk A."/>
            <person name="van Heerden A."/>
            <person name="van Vuuren N."/>
            <person name="Yilmaz N."/>
            <person name="Duong T.A."/>
            <person name="van der Merwe N.A."/>
            <person name="Wingfield M.J."/>
            <person name="Wingfield B.D."/>
        </authorList>
    </citation>
    <scope>NUCLEOTIDE SEQUENCE [LARGE SCALE GENOMIC DNA]</scope>
    <source>
        <strain evidence="3 4">CMW 18300</strain>
    </source>
</reference>
<dbReference type="PANTHER" id="PTHR47251:SF1">
    <property type="entry name" value="FINGER DOMAIN PROTEIN, PUTATIVE (AFU_ORTHOLOGUE AFUA_3G04180)-RELATED"/>
    <property type="match status" value="1"/>
</dbReference>
<feature type="domain" description="C2H2-type" evidence="2">
    <location>
        <begin position="25"/>
        <end position="47"/>
    </location>
</feature>
<evidence type="ECO:0000259" key="2">
    <source>
        <dbReference type="PROSITE" id="PS00028"/>
    </source>
</evidence>
<feature type="compositionally biased region" description="Basic and acidic residues" evidence="1">
    <location>
        <begin position="134"/>
        <end position="154"/>
    </location>
</feature>
<name>A0ABR3W216_9PEZI</name>
<organism evidence="3 4">
    <name type="scientific">Diaporthe australafricana</name>
    <dbReference type="NCBI Taxonomy" id="127596"/>
    <lineage>
        <taxon>Eukaryota</taxon>
        <taxon>Fungi</taxon>
        <taxon>Dikarya</taxon>
        <taxon>Ascomycota</taxon>
        <taxon>Pezizomycotina</taxon>
        <taxon>Sordariomycetes</taxon>
        <taxon>Sordariomycetidae</taxon>
        <taxon>Diaporthales</taxon>
        <taxon>Diaporthaceae</taxon>
        <taxon>Diaporthe</taxon>
    </lineage>
</organism>
<dbReference type="PROSITE" id="PS00028">
    <property type="entry name" value="ZINC_FINGER_C2H2_1"/>
    <property type="match status" value="1"/>
</dbReference>
<dbReference type="EMBL" id="JAWRVE010000177">
    <property type="protein sequence ID" value="KAL1851073.1"/>
    <property type="molecule type" value="Genomic_DNA"/>
</dbReference>
<dbReference type="Proteomes" id="UP001583177">
    <property type="component" value="Unassembled WGS sequence"/>
</dbReference>
<evidence type="ECO:0000256" key="1">
    <source>
        <dbReference type="SAM" id="MobiDB-lite"/>
    </source>
</evidence>
<keyword evidence="4" id="KW-1185">Reference proteome</keyword>
<proteinExistence type="predicted"/>
<sequence>MPPRHQTLPPAATAAAREALQSFYCQLCQKGYSRHNEYESHLSSYDHSHKVRLKEMRAMTRDPAAAARARKAEARESGVISIQLGGGAGSGEKPQAAGGAPAGGGAGGGGGFKKGGFKKSGFKSAFAPAEGDGEAEKDVKREEGDVDVKVKSLELQRAGGGGGAGGDAESDTEDEGYEMYDPNFPTD</sequence>
<feature type="compositionally biased region" description="Acidic residues" evidence="1">
    <location>
        <begin position="168"/>
        <end position="178"/>
    </location>
</feature>